<sequence length="114" mass="12694">MQKTLGLITLVVLLALHPRVVGTQSSHLGTAKNAEQTTGIDQKKNPCPRYAKSRRGEAYQPGIAVHQSGTIEDWYKCERIRILQDVHSRAVAANFAVIDFDKRGDLPLDQTVRN</sequence>
<organism evidence="2 3">
    <name type="scientific">Aporhodopirellula aestuarii</name>
    <dbReference type="NCBI Taxonomy" id="2950107"/>
    <lineage>
        <taxon>Bacteria</taxon>
        <taxon>Pseudomonadati</taxon>
        <taxon>Planctomycetota</taxon>
        <taxon>Planctomycetia</taxon>
        <taxon>Pirellulales</taxon>
        <taxon>Pirellulaceae</taxon>
        <taxon>Aporhodopirellula</taxon>
    </lineage>
</organism>
<dbReference type="RefSeq" id="WP_250932518.1">
    <property type="nucleotide sequence ID" value="NZ_JAMQBK010000092.1"/>
</dbReference>
<comment type="caution">
    <text evidence="2">The sequence shown here is derived from an EMBL/GenBank/DDBJ whole genome shotgun (WGS) entry which is preliminary data.</text>
</comment>
<name>A0ABT0UC56_9BACT</name>
<accession>A0ABT0UC56</accession>
<protein>
    <submittedName>
        <fullName evidence="2">Uncharacterized protein</fullName>
    </submittedName>
</protein>
<evidence type="ECO:0000313" key="3">
    <source>
        <dbReference type="Proteomes" id="UP001202961"/>
    </source>
</evidence>
<dbReference type="EMBL" id="JAMQBK010000092">
    <property type="protein sequence ID" value="MCM2374593.1"/>
    <property type="molecule type" value="Genomic_DNA"/>
</dbReference>
<gene>
    <name evidence="2" type="ORF">NB063_28565</name>
</gene>
<keyword evidence="3" id="KW-1185">Reference proteome</keyword>
<proteinExistence type="predicted"/>
<evidence type="ECO:0000256" key="1">
    <source>
        <dbReference type="SAM" id="MobiDB-lite"/>
    </source>
</evidence>
<dbReference type="Proteomes" id="UP001202961">
    <property type="component" value="Unassembled WGS sequence"/>
</dbReference>
<reference evidence="2 3" key="1">
    <citation type="journal article" date="2022" name="Syst. Appl. Microbiol.">
        <title>Rhodopirellula aestuarii sp. nov., a novel member of the genus Rhodopirellula isolated from brackish sediments collected in the Tagus River estuary, Portugal.</title>
        <authorList>
            <person name="Vitorino I.R."/>
            <person name="Klimek D."/>
            <person name="Calusinska M."/>
            <person name="Lobo-da-Cunha A."/>
            <person name="Vasconcelos V."/>
            <person name="Lage O.M."/>
        </authorList>
    </citation>
    <scope>NUCLEOTIDE SEQUENCE [LARGE SCALE GENOMIC DNA]</scope>
    <source>
        <strain evidence="2 3">ICT_H3.1</strain>
    </source>
</reference>
<feature type="compositionally biased region" description="Polar residues" evidence="1">
    <location>
        <begin position="25"/>
        <end position="40"/>
    </location>
</feature>
<feature type="region of interest" description="Disordered" evidence="1">
    <location>
        <begin position="25"/>
        <end position="54"/>
    </location>
</feature>
<evidence type="ECO:0000313" key="2">
    <source>
        <dbReference type="EMBL" id="MCM2374593.1"/>
    </source>
</evidence>